<dbReference type="Gene3D" id="3.40.50.20">
    <property type="match status" value="1"/>
</dbReference>
<dbReference type="InterPro" id="IPR041255">
    <property type="entry name" value="LpxI_N"/>
</dbReference>
<protein>
    <recommendedName>
        <fullName evidence="5">Phosphatidate cytidylyltransferase</fullName>
    </recommendedName>
</protein>
<gene>
    <name evidence="3" type="ORF">JAN5088_02789</name>
</gene>
<dbReference type="PANTHER" id="PTHR39962">
    <property type="entry name" value="BLL4848 PROTEIN"/>
    <property type="match status" value="1"/>
</dbReference>
<dbReference type="InterPro" id="IPR010415">
    <property type="entry name" value="LpxI_C"/>
</dbReference>
<evidence type="ECO:0000313" key="3">
    <source>
        <dbReference type="EMBL" id="CTQ34000.1"/>
    </source>
</evidence>
<sequence>MTRLALIAGQDRLPATLAHALGGRDWTCHHPEGFAPKGIASSPFRVEQLGSFIAGLKADGVEEVCFAGRIGRPTLDPSLVDAATMPLLPRMMQALQAGDDAALRTVIAFFEQAGLCVVAAHDLMPALLDVPVEGTPNDRACADIARAAAVHRALSPLDVGQGCVVAGGLVLAVEAMPGTDWMLESLTRFDGPSGGVLFKGAKAGQDRRIDMATIGPHTVTAAAVAGLSGIAVIAGDVLVLDAEAMRERLAATGLFLTVWSE</sequence>
<dbReference type="EMBL" id="CXPG01000021">
    <property type="protein sequence ID" value="CTQ34000.1"/>
    <property type="molecule type" value="Genomic_DNA"/>
</dbReference>
<dbReference type="InterPro" id="IPR053174">
    <property type="entry name" value="LpxI"/>
</dbReference>
<reference evidence="3 4" key="1">
    <citation type="submission" date="2015-07" db="EMBL/GenBank/DDBJ databases">
        <authorList>
            <person name="Noorani M."/>
        </authorList>
    </citation>
    <scope>NUCLEOTIDE SEQUENCE [LARGE SCALE GENOMIC DNA]</scope>
    <source>
        <strain evidence="3 4">CECT 5088</strain>
    </source>
</reference>
<dbReference type="Pfam" id="PF17930">
    <property type="entry name" value="LpxI_N"/>
    <property type="match status" value="1"/>
</dbReference>
<dbReference type="STRING" id="282197.SAMN04488517_103349"/>
<feature type="domain" description="LpxI N-terminal" evidence="2">
    <location>
        <begin position="3"/>
        <end position="127"/>
    </location>
</feature>
<dbReference type="RefSeq" id="WP_233489795.1">
    <property type="nucleotide sequence ID" value="NZ_CXPG01000021.1"/>
</dbReference>
<keyword evidence="4" id="KW-1185">Reference proteome</keyword>
<dbReference type="AlphaFoldDB" id="A0A0M6XSD2"/>
<dbReference type="Pfam" id="PF06230">
    <property type="entry name" value="LpxI_C"/>
    <property type="match status" value="1"/>
</dbReference>
<name>A0A0M6XSD2_9RHOB</name>
<dbReference type="Gene3D" id="3.40.140.80">
    <property type="match status" value="1"/>
</dbReference>
<dbReference type="Proteomes" id="UP000048908">
    <property type="component" value="Unassembled WGS sequence"/>
</dbReference>
<dbReference type="PANTHER" id="PTHR39962:SF1">
    <property type="entry name" value="LPXI FAMILY PROTEIN"/>
    <property type="match status" value="1"/>
</dbReference>
<evidence type="ECO:0008006" key="5">
    <source>
        <dbReference type="Google" id="ProtNLM"/>
    </source>
</evidence>
<evidence type="ECO:0000259" key="2">
    <source>
        <dbReference type="Pfam" id="PF17930"/>
    </source>
</evidence>
<organism evidence="3 4">
    <name type="scientific">Jannaschia rubra</name>
    <dbReference type="NCBI Taxonomy" id="282197"/>
    <lineage>
        <taxon>Bacteria</taxon>
        <taxon>Pseudomonadati</taxon>
        <taxon>Pseudomonadota</taxon>
        <taxon>Alphaproteobacteria</taxon>
        <taxon>Rhodobacterales</taxon>
        <taxon>Roseobacteraceae</taxon>
        <taxon>Jannaschia</taxon>
    </lineage>
</organism>
<proteinExistence type="predicted"/>
<accession>A0A0M6XSD2</accession>
<feature type="domain" description="LpxI C-terminal" evidence="1">
    <location>
        <begin position="134"/>
        <end position="256"/>
    </location>
</feature>
<evidence type="ECO:0000313" key="4">
    <source>
        <dbReference type="Proteomes" id="UP000048908"/>
    </source>
</evidence>
<evidence type="ECO:0000259" key="1">
    <source>
        <dbReference type="Pfam" id="PF06230"/>
    </source>
</evidence>
<dbReference type="InterPro" id="IPR043167">
    <property type="entry name" value="LpxI_C_sf"/>
</dbReference>